<keyword evidence="3" id="KW-0611">Plant defense</keyword>
<feature type="domain" description="NB-ARC" evidence="5">
    <location>
        <begin position="120"/>
        <end position="161"/>
    </location>
</feature>
<dbReference type="InterPro" id="IPR027417">
    <property type="entry name" value="P-loop_NTPase"/>
</dbReference>
<protein>
    <recommendedName>
        <fullName evidence="9">NB-ARC domain-containing protein</fullName>
    </recommendedName>
</protein>
<evidence type="ECO:0008006" key="9">
    <source>
        <dbReference type="Google" id="ProtNLM"/>
    </source>
</evidence>
<sequence>MAMIAMKRVLEKLASFVAQETRLLGGPWGGIDELRDDLYSMKSFLQDAEARMRDVAYDAEDILELRSAPPQGSGFIHSLCNSYRYIRKLRAQHRQAVQLQSIKARAKAISERRNSPVSWVGGLGKTNLAKKVFDSQAIRRCFDCHSWVTVSKSFSPTELLRVAPVNAWETIKYAFCNCSSRVIFTTRLSKLPESIDSTRHVYQLQPLPEKEAWNTVFPPELEEMSRNILKKCEGLPLAILAIGGLLSKKEKNRFGMEESS</sequence>
<evidence type="ECO:0000313" key="8">
    <source>
        <dbReference type="Proteomes" id="UP000006729"/>
    </source>
</evidence>
<dbReference type="Gene3D" id="1.20.5.4130">
    <property type="match status" value="1"/>
</dbReference>
<proteinExistence type="predicted"/>
<dbReference type="GO" id="GO:0005524">
    <property type="term" value="F:ATP binding"/>
    <property type="evidence" value="ECO:0007669"/>
    <property type="project" value="UniProtKB-KW"/>
</dbReference>
<dbReference type="AlphaFoldDB" id="A0A2K1YEW7"/>
<dbReference type="PANTHER" id="PTHR36766:SF70">
    <property type="entry name" value="DISEASE RESISTANCE PROTEIN RGA4"/>
    <property type="match status" value="1"/>
</dbReference>
<evidence type="ECO:0000259" key="5">
    <source>
        <dbReference type="Pfam" id="PF00931"/>
    </source>
</evidence>
<dbReference type="CDD" id="cd14798">
    <property type="entry name" value="RX-CC_like"/>
    <property type="match status" value="1"/>
</dbReference>
<evidence type="ECO:0000259" key="6">
    <source>
        <dbReference type="Pfam" id="PF18052"/>
    </source>
</evidence>
<organism evidence="7 8">
    <name type="scientific">Populus trichocarpa</name>
    <name type="common">Western balsam poplar</name>
    <name type="synonym">Populus balsamifera subsp. trichocarpa</name>
    <dbReference type="NCBI Taxonomy" id="3694"/>
    <lineage>
        <taxon>Eukaryota</taxon>
        <taxon>Viridiplantae</taxon>
        <taxon>Streptophyta</taxon>
        <taxon>Embryophyta</taxon>
        <taxon>Tracheophyta</taxon>
        <taxon>Spermatophyta</taxon>
        <taxon>Magnoliopsida</taxon>
        <taxon>eudicotyledons</taxon>
        <taxon>Gunneridae</taxon>
        <taxon>Pentapetalae</taxon>
        <taxon>rosids</taxon>
        <taxon>fabids</taxon>
        <taxon>Malpighiales</taxon>
        <taxon>Salicaceae</taxon>
        <taxon>Saliceae</taxon>
        <taxon>Populus</taxon>
    </lineage>
</organism>
<dbReference type="Pfam" id="PF00931">
    <property type="entry name" value="NB-ARC"/>
    <property type="match status" value="1"/>
</dbReference>
<dbReference type="STRING" id="3694.A0A2K1YEW7"/>
<evidence type="ECO:0000313" key="7">
    <source>
        <dbReference type="EMBL" id="PNT11580.1"/>
    </source>
</evidence>
<evidence type="ECO:0000256" key="1">
    <source>
        <dbReference type="ARBA" id="ARBA00022737"/>
    </source>
</evidence>
<dbReference type="InterPro" id="IPR041118">
    <property type="entry name" value="Rx_N"/>
</dbReference>
<keyword evidence="1" id="KW-0677">Repeat</keyword>
<name>A0A2K1YEW7_POPTR</name>
<dbReference type="InterPro" id="IPR042197">
    <property type="entry name" value="Apaf_helical"/>
</dbReference>
<dbReference type="PANTHER" id="PTHR36766">
    <property type="entry name" value="PLANT BROAD-SPECTRUM MILDEW RESISTANCE PROTEIN RPW8"/>
    <property type="match status" value="1"/>
</dbReference>
<evidence type="ECO:0000256" key="3">
    <source>
        <dbReference type="ARBA" id="ARBA00022821"/>
    </source>
</evidence>
<reference evidence="7 8" key="1">
    <citation type="journal article" date="2006" name="Science">
        <title>The genome of black cottonwood, Populus trichocarpa (Torr. &amp; Gray).</title>
        <authorList>
            <person name="Tuskan G.A."/>
            <person name="Difazio S."/>
            <person name="Jansson S."/>
            <person name="Bohlmann J."/>
            <person name="Grigoriev I."/>
            <person name="Hellsten U."/>
            <person name="Putnam N."/>
            <person name="Ralph S."/>
            <person name="Rombauts S."/>
            <person name="Salamov A."/>
            <person name="Schein J."/>
            <person name="Sterck L."/>
            <person name="Aerts A."/>
            <person name="Bhalerao R.R."/>
            <person name="Bhalerao R.P."/>
            <person name="Blaudez D."/>
            <person name="Boerjan W."/>
            <person name="Brun A."/>
            <person name="Brunner A."/>
            <person name="Busov V."/>
            <person name="Campbell M."/>
            <person name="Carlson J."/>
            <person name="Chalot M."/>
            <person name="Chapman J."/>
            <person name="Chen G.L."/>
            <person name="Cooper D."/>
            <person name="Coutinho P.M."/>
            <person name="Couturier J."/>
            <person name="Covert S."/>
            <person name="Cronk Q."/>
            <person name="Cunningham R."/>
            <person name="Davis J."/>
            <person name="Degroeve S."/>
            <person name="Dejardin A."/>
            <person name="Depamphilis C."/>
            <person name="Detter J."/>
            <person name="Dirks B."/>
            <person name="Dubchak I."/>
            <person name="Duplessis S."/>
            <person name="Ehlting J."/>
            <person name="Ellis B."/>
            <person name="Gendler K."/>
            <person name="Goodstein D."/>
            <person name="Gribskov M."/>
            <person name="Grimwood J."/>
            <person name="Groover A."/>
            <person name="Gunter L."/>
            <person name="Hamberger B."/>
            <person name="Heinze B."/>
            <person name="Helariutta Y."/>
            <person name="Henrissat B."/>
            <person name="Holligan D."/>
            <person name="Holt R."/>
            <person name="Huang W."/>
            <person name="Islam-Faridi N."/>
            <person name="Jones S."/>
            <person name="Jones-Rhoades M."/>
            <person name="Jorgensen R."/>
            <person name="Joshi C."/>
            <person name="Kangasjarvi J."/>
            <person name="Karlsson J."/>
            <person name="Kelleher C."/>
            <person name="Kirkpatrick R."/>
            <person name="Kirst M."/>
            <person name="Kohler A."/>
            <person name="Kalluri U."/>
            <person name="Larimer F."/>
            <person name="Leebens-Mack J."/>
            <person name="Leple J.C."/>
            <person name="Locascio P."/>
            <person name="Lou Y."/>
            <person name="Lucas S."/>
            <person name="Martin F."/>
            <person name="Montanini B."/>
            <person name="Napoli C."/>
            <person name="Nelson D.R."/>
            <person name="Nelson C."/>
            <person name="Nieminen K."/>
            <person name="Nilsson O."/>
            <person name="Pereda V."/>
            <person name="Peter G."/>
            <person name="Philippe R."/>
            <person name="Pilate G."/>
            <person name="Poliakov A."/>
            <person name="Razumovskaya J."/>
            <person name="Richardson P."/>
            <person name="Rinaldi C."/>
            <person name="Ritland K."/>
            <person name="Rouze P."/>
            <person name="Ryaboy D."/>
            <person name="Schmutz J."/>
            <person name="Schrader J."/>
            <person name="Segerman B."/>
            <person name="Shin H."/>
            <person name="Siddiqui A."/>
            <person name="Sterky F."/>
            <person name="Terry A."/>
            <person name="Tsai C.J."/>
            <person name="Uberbacher E."/>
            <person name="Unneberg P."/>
            <person name="Vahala J."/>
            <person name="Wall K."/>
            <person name="Wessler S."/>
            <person name="Yang G."/>
            <person name="Yin T."/>
            <person name="Douglas C."/>
            <person name="Marra M."/>
            <person name="Sandberg G."/>
            <person name="Van de Peer Y."/>
            <person name="Rokhsar D."/>
        </authorList>
    </citation>
    <scope>NUCLEOTIDE SEQUENCE [LARGE SCALE GENOMIC DNA]</scope>
    <source>
        <strain evidence="8">cv. Nisqually</strain>
    </source>
</reference>
<dbReference type="Pfam" id="PF18052">
    <property type="entry name" value="Rx_N"/>
    <property type="match status" value="1"/>
</dbReference>
<dbReference type="SUPFAM" id="SSF52540">
    <property type="entry name" value="P-loop containing nucleoside triphosphate hydrolases"/>
    <property type="match status" value="1"/>
</dbReference>
<evidence type="ECO:0000256" key="2">
    <source>
        <dbReference type="ARBA" id="ARBA00022741"/>
    </source>
</evidence>
<keyword evidence="4" id="KW-0067">ATP-binding</keyword>
<dbReference type="GO" id="GO:0006952">
    <property type="term" value="P:defense response"/>
    <property type="evidence" value="ECO:0007669"/>
    <property type="project" value="UniProtKB-KW"/>
</dbReference>
<keyword evidence="2" id="KW-0547">Nucleotide-binding</keyword>
<feature type="domain" description="Disease resistance N-terminal" evidence="6">
    <location>
        <begin position="5"/>
        <end position="64"/>
    </location>
</feature>
<dbReference type="EMBL" id="CM009300">
    <property type="protein sequence ID" value="PNT11580.1"/>
    <property type="molecule type" value="Genomic_DNA"/>
</dbReference>
<dbReference type="Proteomes" id="UP000006729">
    <property type="component" value="Chromosome 11"/>
</dbReference>
<keyword evidence="8" id="KW-1185">Reference proteome</keyword>
<gene>
    <name evidence="7" type="ORF">POPTR_011G031400</name>
</gene>
<dbReference type="InterPro" id="IPR002182">
    <property type="entry name" value="NB-ARC"/>
</dbReference>
<evidence type="ECO:0000256" key="4">
    <source>
        <dbReference type="ARBA" id="ARBA00022840"/>
    </source>
</evidence>
<dbReference type="Gene3D" id="1.10.8.430">
    <property type="entry name" value="Helical domain of apoptotic protease-activating factors"/>
    <property type="match status" value="1"/>
</dbReference>
<dbReference type="GO" id="GO:0043531">
    <property type="term" value="F:ADP binding"/>
    <property type="evidence" value="ECO:0007669"/>
    <property type="project" value="InterPro"/>
</dbReference>
<dbReference type="InterPro" id="IPR038005">
    <property type="entry name" value="RX-like_CC"/>
</dbReference>
<accession>A0A2K1YEW7</accession>
<dbReference type="InParanoid" id="A0A2K1YEW7"/>